<dbReference type="EMBL" id="CCKQ01014026">
    <property type="protein sequence ID" value="CDW85755.1"/>
    <property type="molecule type" value="Genomic_DNA"/>
</dbReference>
<dbReference type="AlphaFoldDB" id="A0A078ATJ6"/>
<dbReference type="Proteomes" id="UP000039865">
    <property type="component" value="Unassembled WGS sequence"/>
</dbReference>
<gene>
    <name evidence="1" type="primary">Contig18336.g19482</name>
    <name evidence="1" type="ORF">STYLEM_14842</name>
</gene>
<keyword evidence="2" id="KW-1185">Reference proteome</keyword>
<organism evidence="1 2">
    <name type="scientific">Stylonychia lemnae</name>
    <name type="common">Ciliate</name>
    <dbReference type="NCBI Taxonomy" id="5949"/>
    <lineage>
        <taxon>Eukaryota</taxon>
        <taxon>Sar</taxon>
        <taxon>Alveolata</taxon>
        <taxon>Ciliophora</taxon>
        <taxon>Intramacronucleata</taxon>
        <taxon>Spirotrichea</taxon>
        <taxon>Stichotrichia</taxon>
        <taxon>Sporadotrichida</taxon>
        <taxon>Oxytrichidae</taxon>
        <taxon>Stylonychinae</taxon>
        <taxon>Stylonychia</taxon>
    </lineage>
</organism>
<sequence>MYEVYYLSYFRNKFSNQIGGEIERRRQLEVTNLRSNLNDSLAEVRSRMSWGRRFRPNQIRGNQNEQLNLQLNPESSEVRQSDASANRNPFTRRITENINEQMRTLDITQRIQESINSILDSEDYNQLDLTSNVADFRSRTDDIDDRSFLRLMRLDRNAQLKYDEVIIDEWQPEIVLLEFDINIKLVFLSDLIKQYGPLGLIIVSRLRQMNVLDGSLSYQTETFPFIKNLTYYIYVEISKQLDSQILADGHLSAKSAFLYKLVIDVKAIDFIKQKPPKLKWFPYRYI</sequence>
<proteinExistence type="predicted"/>
<accession>A0A078ATJ6</accession>
<evidence type="ECO:0000313" key="2">
    <source>
        <dbReference type="Proteomes" id="UP000039865"/>
    </source>
</evidence>
<evidence type="ECO:0000313" key="1">
    <source>
        <dbReference type="EMBL" id="CDW85755.1"/>
    </source>
</evidence>
<protein>
    <submittedName>
        <fullName evidence="1">Uncharacterized protein</fullName>
    </submittedName>
</protein>
<dbReference type="InParanoid" id="A0A078ATJ6"/>
<name>A0A078ATJ6_STYLE</name>
<reference evidence="1 2" key="1">
    <citation type="submission" date="2014-06" db="EMBL/GenBank/DDBJ databases">
        <authorList>
            <person name="Swart Estienne"/>
        </authorList>
    </citation>
    <scope>NUCLEOTIDE SEQUENCE [LARGE SCALE GENOMIC DNA]</scope>
    <source>
        <strain evidence="1 2">130c</strain>
    </source>
</reference>